<dbReference type="Pfam" id="PF13643">
    <property type="entry name" value="DUF4145"/>
    <property type="match status" value="1"/>
</dbReference>
<dbReference type="InterPro" id="IPR025285">
    <property type="entry name" value="DUF4145"/>
</dbReference>
<comment type="caution">
    <text evidence="2">The sequence shown here is derived from an EMBL/GenBank/DDBJ whole genome shotgun (WGS) entry which is preliminary data.</text>
</comment>
<feature type="domain" description="DUF4145" evidence="1">
    <location>
        <begin position="103"/>
        <end position="186"/>
    </location>
</feature>
<organism evidence="2 3">
    <name type="scientific">Billgrantia desiderata</name>
    <dbReference type="NCBI Taxonomy" id="52021"/>
    <lineage>
        <taxon>Bacteria</taxon>
        <taxon>Pseudomonadati</taxon>
        <taxon>Pseudomonadota</taxon>
        <taxon>Gammaproteobacteria</taxon>
        <taxon>Oceanospirillales</taxon>
        <taxon>Halomonadaceae</taxon>
        <taxon>Billgrantia</taxon>
    </lineage>
</organism>
<sequence>MSHSERIFCNECGREQHHKVAASHERSNAEGGVKITRTAEIIECGGCGYTTLRRKVHFSEFQYQPGDLDPDPEYVPRPSLRQEPVWLASLSPNMRDAFSETIMALNYEMPYLAAVGVRTVLDMVLVSKVGDSGGFKEKLHQLEENSHVTASERERLDVLAEIGNAAAHRAFRANIEDLGIMIDILDRVVQKLYVDPAKDKELSDHAKRIGAGVPPRPKNGA</sequence>
<keyword evidence="3" id="KW-1185">Reference proteome</keyword>
<accession>A0ABS9B7K6</accession>
<evidence type="ECO:0000313" key="3">
    <source>
        <dbReference type="Proteomes" id="UP001320154"/>
    </source>
</evidence>
<name>A0ABS9B7K6_9GAMM</name>
<dbReference type="RefSeq" id="WP_234251055.1">
    <property type="nucleotide sequence ID" value="NZ_JABFTQ010000009.1"/>
</dbReference>
<dbReference type="EMBL" id="JABFTQ010000009">
    <property type="protein sequence ID" value="MCE8048000.1"/>
    <property type="molecule type" value="Genomic_DNA"/>
</dbReference>
<proteinExistence type="predicted"/>
<protein>
    <submittedName>
        <fullName evidence="2">DUF4145 domain-containing protein</fullName>
    </submittedName>
</protein>
<evidence type="ECO:0000313" key="2">
    <source>
        <dbReference type="EMBL" id="MCE8048000.1"/>
    </source>
</evidence>
<gene>
    <name evidence="2" type="ORF">HOP60_14825</name>
</gene>
<evidence type="ECO:0000259" key="1">
    <source>
        <dbReference type="Pfam" id="PF13643"/>
    </source>
</evidence>
<reference evidence="2 3" key="1">
    <citation type="journal article" date="2021" name="Front. Microbiol.">
        <title>Aerobic Denitrification and Heterotrophic Sulfur Oxidation in the Genus Halomonas Revealed by Six Novel Species Characterizations and Genome-Based Analysis.</title>
        <authorList>
            <person name="Wang L."/>
            <person name="Shao Z."/>
        </authorList>
    </citation>
    <scope>NUCLEOTIDE SEQUENCE [LARGE SCALE GENOMIC DNA]</scope>
    <source>
        <strain evidence="2 3">MCCC 1A05748</strain>
    </source>
</reference>
<dbReference type="Proteomes" id="UP001320154">
    <property type="component" value="Unassembled WGS sequence"/>
</dbReference>